<dbReference type="InterPro" id="IPR015424">
    <property type="entry name" value="PyrdxlP-dep_Trfase"/>
</dbReference>
<dbReference type="InterPro" id="IPR015422">
    <property type="entry name" value="PyrdxlP-dep_Trfase_small"/>
</dbReference>
<dbReference type="GO" id="GO:0005737">
    <property type="term" value="C:cytoplasm"/>
    <property type="evidence" value="ECO:0007669"/>
    <property type="project" value="TreeGrafter"/>
</dbReference>
<dbReference type="SUPFAM" id="SSF53383">
    <property type="entry name" value="PLP-dependent transferases"/>
    <property type="match status" value="1"/>
</dbReference>
<dbReference type="GO" id="GO:0019343">
    <property type="term" value="P:cysteine biosynthetic process via cystathionine"/>
    <property type="evidence" value="ECO:0007669"/>
    <property type="project" value="TreeGrafter"/>
</dbReference>
<feature type="region of interest" description="Disordered" evidence="5">
    <location>
        <begin position="1"/>
        <end position="27"/>
    </location>
</feature>
<comment type="cofactor">
    <cofactor evidence="1 4">
        <name>pyridoxal 5'-phosphate</name>
        <dbReference type="ChEBI" id="CHEBI:597326"/>
    </cofactor>
</comment>
<keyword evidence="7" id="KW-1185">Reference proteome</keyword>
<reference evidence="6 7" key="1">
    <citation type="submission" date="2020-02" db="EMBL/GenBank/DDBJ databases">
        <title>The whole genome sequence of CPCC 205119.</title>
        <authorList>
            <person name="Jiang Z."/>
        </authorList>
    </citation>
    <scope>NUCLEOTIDE SEQUENCE [LARGE SCALE GENOMIC DNA]</scope>
    <source>
        <strain evidence="6 7">CPCC 205119</strain>
    </source>
</reference>
<dbReference type="EMBL" id="JAAGWK010000025">
    <property type="protein sequence ID" value="NEL55751.1"/>
    <property type="molecule type" value="Genomic_DNA"/>
</dbReference>
<dbReference type="AlphaFoldDB" id="A0A7K3WGX2"/>
<organism evidence="6 7">
    <name type="scientific">Goekera deserti</name>
    <dbReference type="NCBI Taxonomy" id="2497753"/>
    <lineage>
        <taxon>Bacteria</taxon>
        <taxon>Bacillati</taxon>
        <taxon>Actinomycetota</taxon>
        <taxon>Actinomycetes</taxon>
        <taxon>Geodermatophilales</taxon>
        <taxon>Geodermatophilaceae</taxon>
        <taxon>Goekera</taxon>
    </lineage>
</organism>
<evidence type="ECO:0000256" key="5">
    <source>
        <dbReference type="SAM" id="MobiDB-lite"/>
    </source>
</evidence>
<dbReference type="InterPro" id="IPR000277">
    <property type="entry name" value="Cys/Met-Metab_PyrdxlP-dep_enz"/>
</dbReference>
<dbReference type="RefSeq" id="WP_162393511.1">
    <property type="nucleotide sequence ID" value="NZ_JAABOZ010000010.1"/>
</dbReference>
<name>A0A7K3WGX2_9ACTN</name>
<evidence type="ECO:0000256" key="4">
    <source>
        <dbReference type="RuleBase" id="RU362118"/>
    </source>
</evidence>
<dbReference type="GO" id="GO:0004123">
    <property type="term" value="F:cystathionine gamma-lyase activity"/>
    <property type="evidence" value="ECO:0007669"/>
    <property type="project" value="TreeGrafter"/>
</dbReference>
<evidence type="ECO:0000256" key="3">
    <source>
        <dbReference type="PIRSR" id="PIRSR001434-2"/>
    </source>
</evidence>
<comment type="similarity">
    <text evidence="4">Belongs to the trans-sulfuration enzymes family.</text>
</comment>
<evidence type="ECO:0000256" key="1">
    <source>
        <dbReference type="ARBA" id="ARBA00001933"/>
    </source>
</evidence>
<dbReference type="NCBIfam" id="NF005758">
    <property type="entry name" value="PRK07582.1"/>
    <property type="match status" value="1"/>
</dbReference>
<dbReference type="PANTHER" id="PTHR11808:SF85">
    <property type="entry name" value="CYSTATHIONINE GAMMA-LYASE-RELATED"/>
    <property type="match status" value="1"/>
</dbReference>
<evidence type="ECO:0000313" key="7">
    <source>
        <dbReference type="Proteomes" id="UP000470470"/>
    </source>
</evidence>
<dbReference type="GO" id="GO:0019346">
    <property type="term" value="P:transsulfuration"/>
    <property type="evidence" value="ECO:0007669"/>
    <property type="project" value="InterPro"/>
</dbReference>
<protein>
    <submittedName>
        <fullName evidence="6">Cystathionine gamma-lyase</fullName>
        <ecNumber evidence="6">4.4.1.1</ecNumber>
    </submittedName>
</protein>
<dbReference type="Gene3D" id="3.40.640.10">
    <property type="entry name" value="Type I PLP-dependent aspartate aminotransferase-like (Major domain)"/>
    <property type="match status" value="1"/>
</dbReference>
<sequence>MSEQLPTGDGTRLVRAGDEPVVPGTPLRPSPVFAAPYHLGDLPPRANGADSYARPEHPTLRVFERAVGELDGGLCLSFATGMAAISSAVLAVTRAGDQVVVPSDGYYTSRVLAREELERFGLQVRFVPTLEIEDVAARGDLAGVALVLLETPSNPQLDVCDIAAVARATRAAGALLAVDNTTATPIGQQPLALGADMTMGADTKALTGHSDLMLGHVSVTDEALHARLRGWRDHTGNAPGAFEAWLGHRSMGTLDLRLARQATNAAAVSELLAAHPAVTGVRWPGRPQDPSHALASRQMRRQNGVVSAELADAEAVRTLVATCRLVDAATSFGGIHTTVDRRAQWGGDAVAEGFVRFSCGIEDTADLVADLTCGLDALV</sequence>
<keyword evidence="6" id="KW-0456">Lyase</keyword>
<dbReference type="InterPro" id="IPR015421">
    <property type="entry name" value="PyrdxlP-dep_Trfase_major"/>
</dbReference>
<dbReference type="Pfam" id="PF01053">
    <property type="entry name" value="Cys_Met_Meta_PP"/>
    <property type="match status" value="1"/>
</dbReference>
<dbReference type="Gene3D" id="3.90.1150.10">
    <property type="entry name" value="Aspartate Aminotransferase, domain 1"/>
    <property type="match status" value="1"/>
</dbReference>
<evidence type="ECO:0000313" key="6">
    <source>
        <dbReference type="EMBL" id="NEL55751.1"/>
    </source>
</evidence>
<evidence type="ECO:0000256" key="2">
    <source>
        <dbReference type="ARBA" id="ARBA00022898"/>
    </source>
</evidence>
<dbReference type="Proteomes" id="UP000470470">
    <property type="component" value="Unassembled WGS sequence"/>
</dbReference>
<feature type="modified residue" description="N6-(pyridoxal phosphate)lysine" evidence="3">
    <location>
        <position position="204"/>
    </location>
</feature>
<gene>
    <name evidence="6" type="ORF">G1H19_17370</name>
</gene>
<dbReference type="PIRSF" id="PIRSF001434">
    <property type="entry name" value="CGS"/>
    <property type="match status" value="1"/>
</dbReference>
<dbReference type="PANTHER" id="PTHR11808">
    <property type="entry name" value="TRANS-SULFURATION ENZYME FAMILY MEMBER"/>
    <property type="match status" value="1"/>
</dbReference>
<dbReference type="GO" id="GO:0030170">
    <property type="term" value="F:pyridoxal phosphate binding"/>
    <property type="evidence" value="ECO:0007669"/>
    <property type="project" value="InterPro"/>
</dbReference>
<dbReference type="EC" id="4.4.1.1" evidence="6"/>
<comment type="caution">
    <text evidence="6">The sequence shown here is derived from an EMBL/GenBank/DDBJ whole genome shotgun (WGS) entry which is preliminary data.</text>
</comment>
<keyword evidence="2 3" id="KW-0663">Pyridoxal phosphate</keyword>
<proteinExistence type="inferred from homology"/>
<accession>A0A7K3WGX2</accession>